<evidence type="ECO:0000313" key="1">
    <source>
        <dbReference type="EMBL" id="MBK1868145.1"/>
    </source>
</evidence>
<name>A0ACC5R658_9HYPH</name>
<dbReference type="EMBL" id="JAENHL010000007">
    <property type="protein sequence ID" value="MBK1868145.1"/>
    <property type="molecule type" value="Genomic_DNA"/>
</dbReference>
<keyword evidence="2" id="KW-1185">Reference proteome</keyword>
<accession>A0ACC5R658</accession>
<evidence type="ECO:0000313" key="2">
    <source>
        <dbReference type="Proteomes" id="UP000616151"/>
    </source>
</evidence>
<organism evidence="1 2">
    <name type="scientific">Taklimakanibacter albus</name>
    <dbReference type="NCBI Taxonomy" id="2800327"/>
    <lineage>
        <taxon>Bacteria</taxon>
        <taxon>Pseudomonadati</taxon>
        <taxon>Pseudomonadota</taxon>
        <taxon>Alphaproteobacteria</taxon>
        <taxon>Hyphomicrobiales</taxon>
        <taxon>Aestuariivirgaceae</taxon>
        <taxon>Taklimakanibacter</taxon>
    </lineage>
</organism>
<gene>
    <name evidence="1" type="ORF">JHL16_17465</name>
</gene>
<comment type="caution">
    <text evidence="1">The sequence shown here is derived from an EMBL/GenBank/DDBJ whole genome shotgun (WGS) entry which is preliminary data.</text>
</comment>
<protein>
    <submittedName>
        <fullName evidence="1">DUF1178 family protein</fullName>
    </submittedName>
</protein>
<reference evidence="1" key="1">
    <citation type="submission" date="2021-01" db="EMBL/GenBank/DDBJ databases">
        <authorList>
            <person name="Sun Q."/>
        </authorList>
    </citation>
    <scope>NUCLEOTIDE SEQUENCE</scope>
    <source>
        <strain evidence="1">YIM B02566</strain>
    </source>
</reference>
<proteinExistence type="predicted"/>
<sequence>MIRYDLICDKGHEFDGWFSDSAAYDAQAKRGLVTCVHCGSAKIEKQLMAPGIPVKGNRKKEGPTRPAASASAAQPVLASAFDPRQEKLLQMMREMRKAVEENAEYVGNRFAEEARKIHYEESDKRGIYGETTAQDAKELIEEGIDIHPLPVLPEDGN</sequence>
<dbReference type="Proteomes" id="UP000616151">
    <property type="component" value="Unassembled WGS sequence"/>
</dbReference>